<evidence type="ECO:0000313" key="6">
    <source>
        <dbReference type="Proteomes" id="UP000811609"/>
    </source>
</evidence>
<dbReference type="AlphaFoldDB" id="A0A8T1Q4E8"/>
<dbReference type="EMBL" id="CM031815">
    <property type="protein sequence ID" value="KAG6647820.1"/>
    <property type="molecule type" value="Genomic_DNA"/>
</dbReference>
<name>A0A8T1Q4E8_CARIL</name>
<evidence type="ECO:0000256" key="1">
    <source>
        <dbReference type="ARBA" id="ARBA00004623"/>
    </source>
</evidence>
<feature type="region of interest" description="Disordered" evidence="4">
    <location>
        <begin position="25"/>
        <end position="46"/>
    </location>
</feature>
<dbReference type="InterPro" id="IPR001680">
    <property type="entry name" value="WD40_rpt"/>
</dbReference>
<reference evidence="5" key="1">
    <citation type="submission" date="2020-12" db="EMBL/GenBank/DDBJ databases">
        <title>WGS assembly of Carya illinoinensis cv. Pawnee.</title>
        <authorList>
            <person name="Platts A."/>
            <person name="Shu S."/>
            <person name="Wright S."/>
            <person name="Barry K."/>
            <person name="Edger P."/>
            <person name="Pires J.C."/>
            <person name="Schmutz J."/>
        </authorList>
    </citation>
    <scope>NUCLEOTIDE SEQUENCE</scope>
    <source>
        <tissue evidence="5">Leaf</tissue>
    </source>
</reference>
<dbReference type="GO" id="GO:0034045">
    <property type="term" value="C:phagophore assembly site membrane"/>
    <property type="evidence" value="ECO:0007669"/>
    <property type="project" value="UniProtKB-SubCell"/>
</dbReference>
<dbReference type="Pfam" id="PF21032">
    <property type="entry name" value="PROPPIN"/>
    <property type="match status" value="1"/>
</dbReference>
<evidence type="ECO:0008006" key="7">
    <source>
        <dbReference type="Google" id="ProtNLM"/>
    </source>
</evidence>
<gene>
    <name evidence="5" type="ORF">CIPAW_07G104600</name>
</gene>
<dbReference type="Proteomes" id="UP000811609">
    <property type="component" value="Chromosome 7"/>
</dbReference>
<accession>A0A8T1Q4E8</accession>
<dbReference type="PANTHER" id="PTHR11227">
    <property type="entry name" value="WD-REPEAT PROTEIN INTERACTING WITH PHOSPHOINOSIDES WIPI -RELATED"/>
    <property type="match status" value="1"/>
</dbReference>
<keyword evidence="3" id="KW-0677">Repeat</keyword>
<evidence type="ECO:0000256" key="2">
    <source>
        <dbReference type="ARBA" id="ARBA00022574"/>
    </source>
</evidence>
<evidence type="ECO:0000256" key="3">
    <source>
        <dbReference type="ARBA" id="ARBA00022737"/>
    </source>
</evidence>
<comment type="caution">
    <text evidence="5">The sequence shown here is derived from an EMBL/GenBank/DDBJ whole genome shotgun (WGS) entry which is preliminary data.</text>
</comment>
<dbReference type="SMART" id="SM00320">
    <property type="entry name" value="WD40"/>
    <property type="match status" value="2"/>
</dbReference>
<evidence type="ECO:0000313" key="5">
    <source>
        <dbReference type="EMBL" id="KAG6647820.1"/>
    </source>
</evidence>
<keyword evidence="6" id="KW-1185">Reference proteome</keyword>
<protein>
    <recommendedName>
        <fullName evidence="7">Autophagy-related protein 18a</fullName>
    </recommendedName>
</protein>
<comment type="subcellular location">
    <subcellularLocation>
        <location evidence="1">Preautophagosomal structure membrane</location>
        <topology evidence="1">Peripheral membrane protein</topology>
    </subcellularLocation>
</comment>
<evidence type="ECO:0000256" key="4">
    <source>
        <dbReference type="SAM" id="MobiDB-lite"/>
    </source>
</evidence>
<keyword evidence="2" id="KW-0853">WD repeat</keyword>
<sequence length="415" mass="46253">MPTSSASCESSPSPWPLYIVNSSPRFSDSNSSMHRQPLEPCHPDPNPNLDIQKPFSISRSSDPQTLVHLSFFMDHRFFAAGTSHGFRVFSCDPFRELFSREFKDGGFAAVQMHLRSSILALVGGGPHSKFPLHKVIFWDERQSYWASEISFRSEVRSIRLRYDRIVVVLEHKIYVYTFNHLRLVHQLETIANPEGLCAVSQLDGSLVLACIGLRNGQVRVEHYAAKRTKFIMAHDSKIACLELSQDGLFLATASSKGTLVRIFSTLDATLLQEVRRGTDQADIYSLAFSSTAQWLAVTSDKGTVHVFNLKVNPGLEGGDEPQNASDADVAVTKLSSPLSFIQGLLPKYFASQRSFAQFHLPGDTQYIAGFGHQKNTIAVLGMDGSFYRCQFDSENGGEMTELEYHNFLNPEEAAS</sequence>
<dbReference type="InterPro" id="IPR048720">
    <property type="entry name" value="PROPPIN"/>
</dbReference>
<organism evidence="5 6">
    <name type="scientific">Carya illinoinensis</name>
    <name type="common">Pecan</name>
    <dbReference type="NCBI Taxonomy" id="32201"/>
    <lineage>
        <taxon>Eukaryota</taxon>
        <taxon>Viridiplantae</taxon>
        <taxon>Streptophyta</taxon>
        <taxon>Embryophyta</taxon>
        <taxon>Tracheophyta</taxon>
        <taxon>Spermatophyta</taxon>
        <taxon>Magnoliopsida</taxon>
        <taxon>eudicotyledons</taxon>
        <taxon>Gunneridae</taxon>
        <taxon>Pentapetalae</taxon>
        <taxon>rosids</taxon>
        <taxon>fabids</taxon>
        <taxon>Fagales</taxon>
        <taxon>Juglandaceae</taxon>
        <taxon>Carya</taxon>
    </lineage>
</organism>
<proteinExistence type="predicted"/>